<dbReference type="OrthoDB" id="1454576at2"/>
<dbReference type="PANTHER" id="PTHR37422">
    <property type="entry name" value="TEICHURONIC ACID BIOSYNTHESIS PROTEIN TUAE"/>
    <property type="match status" value="1"/>
</dbReference>
<comment type="subcellular location">
    <subcellularLocation>
        <location evidence="1">Membrane</location>
        <topology evidence="1">Multi-pass membrane protein</topology>
    </subcellularLocation>
</comment>
<comment type="caution">
    <text evidence="8">The sequence shown here is derived from an EMBL/GenBank/DDBJ whole genome shotgun (WGS) entry which is preliminary data.</text>
</comment>
<dbReference type="Pfam" id="PF04932">
    <property type="entry name" value="Wzy_C"/>
    <property type="match status" value="1"/>
</dbReference>
<dbReference type="PROSITE" id="PS50005">
    <property type="entry name" value="TPR"/>
    <property type="match status" value="1"/>
</dbReference>
<feature type="transmembrane region" description="Helical" evidence="6">
    <location>
        <begin position="440"/>
        <end position="460"/>
    </location>
</feature>
<sequence length="626" mass="70771">MKKSKYYTIYKSFIAFSLVPCLGILLFTTPVIHYAALANPTITSKTLFFIKGILVALVLWSINFLLIKSNTLNIKFSKIDITLFQVIIYQICNRYLFHTNYSFSIRFLDLIALGGFYIILRNIPKKSYILLFFGVIGAGITQAIYGNLQLLGYYASNHSGFKLTGSFFNPGPYAGFLAAVFPVALGLYLFKDTLLNLVSSKANLVYISVKLALKFIPIIGVISILLVIPATQSRGAWLALIVSSGLLFECKYKTVSKFIKRTTTIKKTVVAFATILILWGGLFSIYQFKRGSSDGRLFIWKVSTDIVKDYPVFGVGFDKFKAHYMNYQASYFRVNGETQEAFVADNSYYGFNEFIQFLVENGIVGLLLLLLVFYQILKVFIKIKHLKLVVLATLLSIAVFAFFSYPMEILPIKLVILILLAALASFDSNKFNVHIKSTKLNAILKPVMAIGVLMVVITGFKYTKALEQSIKTWKLALESYQYGDYETAIQEYQQAYPFLKNNGEFLMNYGKALSVNNQDREAVKVLEQAKAHLNTTIIETALGDTYKNLKRYDKAEDAYKNAANMIPSRFYPLYLLAKLYDESGQIENALAMANTILEKEIKVPSTAIKEIKQEMKDIITKNELFN</sequence>
<keyword evidence="4 6" id="KW-0472">Membrane</keyword>
<feature type="transmembrane region" description="Helical" evidence="6">
    <location>
        <begin position="354"/>
        <end position="374"/>
    </location>
</feature>
<feature type="transmembrane region" description="Helical" evidence="6">
    <location>
        <begin position="270"/>
        <end position="288"/>
    </location>
</feature>
<feature type="transmembrane region" description="Helical" evidence="6">
    <location>
        <begin position="234"/>
        <end position="250"/>
    </location>
</feature>
<name>A0A562YB19_9FLAO</name>
<evidence type="ECO:0000259" key="7">
    <source>
        <dbReference type="Pfam" id="PF04932"/>
    </source>
</evidence>
<dbReference type="PANTHER" id="PTHR37422:SF13">
    <property type="entry name" value="LIPOPOLYSACCHARIDE BIOSYNTHESIS PROTEIN PA4999-RELATED"/>
    <property type="match status" value="1"/>
</dbReference>
<feature type="transmembrane region" description="Helical" evidence="6">
    <location>
        <begin position="211"/>
        <end position="228"/>
    </location>
</feature>
<keyword evidence="5" id="KW-0802">TPR repeat</keyword>
<keyword evidence="3 6" id="KW-1133">Transmembrane helix</keyword>
<dbReference type="EMBL" id="SMZJ02000010">
    <property type="protein sequence ID" value="TWO31558.1"/>
    <property type="molecule type" value="Genomic_DNA"/>
</dbReference>
<evidence type="ECO:0000313" key="8">
    <source>
        <dbReference type="EMBL" id="TWO31558.1"/>
    </source>
</evidence>
<keyword evidence="9" id="KW-1185">Reference proteome</keyword>
<feature type="transmembrane region" description="Helical" evidence="6">
    <location>
        <begin position="386"/>
        <end position="403"/>
    </location>
</feature>
<evidence type="ECO:0000256" key="3">
    <source>
        <dbReference type="ARBA" id="ARBA00022989"/>
    </source>
</evidence>
<feature type="transmembrane region" description="Helical" evidence="6">
    <location>
        <begin position="48"/>
        <end position="67"/>
    </location>
</feature>
<gene>
    <name evidence="8" type="ORF">E1J38_013085</name>
</gene>
<feature type="transmembrane region" description="Helical" evidence="6">
    <location>
        <begin position="127"/>
        <end position="151"/>
    </location>
</feature>
<feature type="repeat" description="TPR" evidence="5">
    <location>
        <begin position="536"/>
        <end position="569"/>
    </location>
</feature>
<dbReference type="SMART" id="SM00028">
    <property type="entry name" value="TPR"/>
    <property type="match status" value="3"/>
</dbReference>
<dbReference type="InterPro" id="IPR019734">
    <property type="entry name" value="TPR_rpt"/>
</dbReference>
<reference evidence="8 9" key="1">
    <citation type="submission" date="2019-03" db="EMBL/GenBank/DDBJ databases">
        <authorList>
            <person name="Zhong Y.L."/>
        </authorList>
    </citation>
    <scope>NUCLEOTIDE SEQUENCE [LARGE SCALE GENOMIC DNA]</scope>
    <source>
        <strain evidence="8 9">W255</strain>
    </source>
</reference>
<dbReference type="AlphaFoldDB" id="A0A562YB19"/>
<evidence type="ECO:0000256" key="1">
    <source>
        <dbReference type="ARBA" id="ARBA00004141"/>
    </source>
</evidence>
<organism evidence="8 9">
    <name type="scientific">Seonamhaeicola sediminis</name>
    <dbReference type="NCBI Taxonomy" id="2528206"/>
    <lineage>
        <taxon>Bacteria</taxon>
        <taxon>Pseudomonadati</taxon>
        <taxon>Bacteroidota</taxon>
        <taxon>Flavobacteriia</taxon>
        <taxon>Flavobacteriales</taxon>
        <taxon>Flavobacteriaceae</taxon>
    </lineage>
</organism>
<evidence type="ECO:0000256" key="4">
    <source>
        <dbReference type="ARBA" id="ARBA00023136"/>
    </source>
</evidence>
<feature type="transmembrane region" description="Helical" evidence="6">
    <location>
        <begin position="171"/>
        <end position="190"/>
    </location>
</feature>
<keyword evidence="2 6" id="KW-0812">Transmembrane</keyword>
<evidence type="ECO:0000256" key="6">
    <source>
        <dbReference type="SAM" id="Phobius"/>
    </source>
</evidence>
<dbReference type="Proteomes" id="UP000295814">
    <property type="component" value="Unassembled WGS sequence"/>
</dbReference>
<dbReference type="GO" id="GO:0016020">
    <property type="term" value="C:membrane"/>
    <property type="evidence" value="ECO:0007669"/>
    <property type="project" value="UniProtKB-SubCell"/>
</dbReference>
<evidence type="ECO:0000256" key="5">
    <source>
        <dbReference type="PROSITE-ProRule" id="PRU00339"/>
    </source>
</evidence>
<dbReference type="InterPro" id="IPR011990">
    <property type="entry name" value="TPR-like_helical_dom_sf"/>
</dbReference>
<dbReference type="InterPro" id="IPR051533">
    <property type="entry name" value="WaaL-like"/>
</dbReference>
<evidence type="ECO:0000256" key="2">
    <source>
        <dbReference type="ARBA" id="ARBA00022692"/>
    </source>
</evidence>
<accession>A0A562YB19</accession>
<dbReference type="Pfam" id="PF13181">
    <property type="entry name" value="TPR_8"/>
    <property type="match status" value="1"/>
</dbReference>
<feature type="transmembrane region" description="Helical" evidence="6">
    <location>
        <begin position="409"/>
        <end position="428"/>
    </location>
</feature>
<proteinExistence type="predicted"/>
<feature type="domain" description="O-antigen ligase-related" evidence="7">
    <location>
        <begin position="220"/>
        <end position="370"/>
    </location>
</feature>
<dbReference type="InterPro" id="IPR007016">
    <property type="entry name" value="O-antigen_ligase-rel_domated"/>
</dbReference>
<dbReference type="RefSeq" id="WP_133357312.1">
    <property type="nucleotide sequence ID" value="NZ_SMZJ02000010.1"/>
</dbReference>
<protein>
    <recommendedName>
        <fullName evidence="7">O-antigen ligase-related domain-containing protein</fullName>
    </recommendedName>
</protein>
<dbReference type="Gene3D" id="1.25.40.10">
    <property type="entry name" value="Tetratricopeptide repeat domain"/>
    <property type="match status" value="2"/>
</dbReference>
<reference evidence="8 9" key="2">
    <citation type="submission" date="2019-07" db="EMBL/GenBank/DDBJ databases">
        <title>Seonamhaeicola sp. W255 draft genome.</title>
        <authorList>
            <person name="Zhang X.-Y."/>
            <person name="Zhang R."/>
            <person name="Zhong Y.-L."/>
            <person name="Du Z.-J."/>
        </authorList>
    </citation>
    <scope>NUCLEOTIDE SEQUENCE [LARGE SCALE GENOMIC DNA]</scope>
    <source>
        <strain evidence="8 9">W255</strain>
    </source>
</reference>
<evidence type="ECO:0000313" key="9">
    <source>
        <dbReference type="Proteomes" id="UP000295814"/>
    </source>
</evidence>
<dbReference type="SUPFAM" id="SSF48452">
    <property type="entry name" value="TPR-like"/>
    <property type="match status" value="1"/>
</dbReference>
<feature type="transmembrane region" description="Helical" evidence="6">
    <location>
        <begin position="12"/>
        <end position="36"/>
    </location>
</feature>